<accession>A0A0J9WW34</accession>
<evidence type="ECO:0000313" key="2">
    <source>
        <dbReference type="EMBL" id="KNB20587.1"/>
    </source>
</evidence>
<gene>
    <name evidence="2" type="ORF">FOXG_17572</name>
</gene>
<evidence type="ECO:0000313" key="3">
    <source>
        <dbReference type="Proteomes" id="UP000009097"/>
    </source>
</evidence>
<dbReference type="VEuPathDB" id="FungiDB:FOXG_17572"/>
<reference evidence="2" key="2">
    <citation type="journal article" date="2010" name="Nature">
        <title>Comparative genomics reveals mobile pathogenicity chromosomes in Fusarium.</title>
        <authorList>
            <person name="Ma L.J."/>
            <person name="van der Does H.C."/>
            <person name="Borkovich K.A."/>
            <person name="Coleman J.J."/>
            <person name="Daboussi M.J."/>
            <person name="Di Pietro A."/>
            <person name="Dufresne M."/>
            <person name="Freitag M."/>
            <person name="Grabherr M."/>
            <person name="Henrissat B."/>
            <person name="Houterman P.M."/>
            <person name="Kang S."/>
            <person name="Shim W.B."/>
            <person name="Woloshuk C."/>
            <person name="Xie X."/>
            <person name="Xu J.R."/>
            <person name="Antoniw J."/>
            <person name="Baker S.E."/>
            <person name="Bluhm B.H."/>
            <person name="Breakspear A."/>
            <person name="Brown D.W."/>
            <person name="Butchko R.A."/>
            <person name="Chapman S."/>
            <person name="Coulson R."/>
            <person name="Coutinho P.M."/>
            <person name="Danchin E.G."/>
            <person name="Diener A."/>
            <person name="Gale L.R."/>
            <person name="Gardiner D.M."/>
            <person name="Goff S."/>
            <person name="Hammond-Kosack K.E."/>
            <person name="Hilburn K."/>
            <person name="Hua-Van A."/>
            <person name="Jonkers W."/>
            <person name="Kazan K."/>
            <person name="Kodira C.D."/>
            <person name="Koehrsen M."/>
            <person name="Kumar L."/>
            <person name="Lee Y.H."/>
            <person name="Li L."/>
            <person name="Manners J.M."/>
            <person name="Miranda-Saavedra D."/>
            <person name="Mukherjee M."/>
            <person name="Park G."/>
            <person name="Park J."/>
            <person name="Park S.Y."/>
            <person name="Proctor R.H."/>
            <person name="Regev A."/>
            <person name="Ruiz-Roldan M.C."/>
            <person name="Sain D."/>
            <person name="Sakthikumar S."/>
            <person name="Sykes S."/>
            <person name="Schwartz D.C."/>
            <person name="Turgeon B.G."/>
            <person name="Wapinski I."/>
            <person name="Yoder O."/>
            <person name="Young S."/>
            <person name="Zeng Q."/>
            <person name="Zhou S."/>
            <person name="Galagan J."/>
            <person name="Cuomo C.A."/>
            <person name="Kistler H.C."/>
            <person name="Rep M."/>
        </authorList>
    </citation>
    <scope>NUCLEOTIDE SEQUENCE [LARGE SCALE GENOMIC DNA]</scope>
    <source>
        <strain evidence="2">4287</strain>
    </source>
</reference>
<sequence length="304" mass="32975">MATIIGVITGALSLLSFAPSMFPGHTGSTATVRLCAGLDGTSGAQGPLSGASGGIYWVKNYDNNQKFLGETGSGSRGGGKIPNGGFSDFEIGSGGGKQPVFTQIHGGADPVCLAYALITWPDEKKYGWNGGWGRSCGLNWYYSGIYVDGDETTDCTWITRTTTFKLDMLMIRWPSFSSKENPNYSKDTGSYCKYPALRAYTHDGSSIFKRDETNPEEDVVDTRLVISPFANHTVSDACNDVNFWGPDFVSLAEGLHCDTDTHTVTPLCSDTVTSDCFSLDSREKLSRRGLPTYAKNYTATIRWK</sequence>
<feature type="chain" id="PRO_5005325345" evidence="1">
    <location>
        <begin position="19"/>
        <end position="304"/>
    </location>
</feature>
<dbReference type="Proteomes" id="UP000009097">
    <property type="component" value="Unassembled WGS sequence"/>
</dbReference>
<reference evidence="2" key="1">
    <citation type="submission" date="2007-04" db="EMBL/GenBank/DDBJ databases">
        <authorList>
            <consortium name="The Broad Institute Genome Sequencing Platform"/>
            <person name="Birren B."/>
            <person name="Lander E."/>
            <person name="Galagan J."/>
            <person name="Nusbaum C."/>
            <person name="Devon K."/>
            <person name="Ma L.-J."/>
            <person name="Jaffe D."/>
            <person name="Butler J."/>
            <person name="Alvarez P."/>
            <person name="Gnerre S."/>
            <person name="Grabherr M."/>
            <person name="Kleber M."/>
            <person name="Mauceli E."/>
            <person name="Brockman W."/>
            <person name="MacCallum I.A."/>
            <person name="Young S."/>
            <person name="LaButti K."/>
            <person name="DeCaprio D."/>
            <person name="Crawford M."/>
            <person name="Koehrsen M."/>
            <person name="Engels R."/>
            <person name="Montgomery P."/>
            <person name="Pearson M."/>
            <person name="Howarth C."/>
            <person name="Larson L."/>
            <person name="White J."/>
            <person name="O'Leary S."/>
            <person name="Kodira C."/>
            <person name="Zeng Q."/>
            <person name="Yandava C."/>
            <person name="Alvarado L."/>
            <person name="Kistler C."/>
            <person name="Shim W.-B."/>
            <person name="Kang S."/>
            <person name="Woloshuk C."/>
        </authorList>
    </citation>
    <scope>NUCLEOTIDE SEQUENCE</scope>
    <source>
        <strain evidence="2">4287</strain>
    </source>
</reference>
<dbReference type="OrthoDB" id="5365129at2759"/>
<dbReference type="GeneID" id="28958320"/>
<name>A0A0J9WW34_FUSO4</name>
<keyword evidence="1" id="KW-0732">Signal</keyword>
<dbReference type="AlphaFoldDB" id="A0A0J9WW34"/>
<dbReference type="EMBL" id="DS231750">
    <property type="protein sequence ID" value="KNB20587.1"/>
    <property type="molecule type" value="Genomic_DNA"/>
</dbReference>
<feature type="signal peptide" evidence="1">
    <location>
        <begin position="1"/>
        <end position="18"/>
    </location>
</feature>
<evidence type="ECO:0000256" key="1">
    <source>
        <dbReference type="SAM" id="SignalP"/>
    </source>
</evidence>
<protein>
    <submittedName>
        <fullName evidence="2">Uncharacterized protein</fullName>
    </submittedName>
</protein>
<dbReference type="KEGG" id="fox:FOXG_17572"/>
<dbReference type="RefSeq" id="XP_018258632.1">
    <property type="nucleotide sequence ID" value="XM_018397579.1"/>
</dbReference>
<proteinExistence type="predicted"/>
<organism evidence="2 3">
    <name type="scientific">Fusarium oxysporum f. sp. lycopersici (strain 4287 / CBS 123668 / FGSC 9935 / NRRL 34936)</name>
    <name type="common">Fusarium vascular wilt of tomato</name>
    <dbReference type="NCBI Taxonomy" id="426428"/>
    <lineage>
        <taxon>Eukaryota</taxon>
        <taxon>Fungi</taxon>
        <taxon>Dikarya</taxon>
        <taxon>Ascomycota</taxon>
        <taxon>Pezizomycotina</taxon>
        <taxon>Sordariomycetes</taxon>
        <taxon>Hypocreomycetidae</taxon>
        <taxon>Hypocreales</taxon>
        <taxon>Nectriaceae</taxon>
        <taxon>Fusarium</taxon>
        <taxon>Fusarium oxysporum species complex</taxon>
    </lineage>
</organism>